<feature type="region of interest" description="Disordered" evidence="1">
    <location>
        <begin position="24"/>
        <end position="57"/>
    </location>
</feature>
<comment type="caution">
    <text evidence="2">The sequence shown here is derived from an EMBL/GenBank/DDBJ whole genome shotgun (WGS) entry which is preliminary data.</text>
</comment>
<keyword evidence="3" id="KW-1185">Reference proteome</keyword>
<proteinExistence type="predicted"/>
<protein>
    <recommendedName>
        <fullName evidence="4">DUF222 domain-containing protein</fullName>
    </recommendedName>
</protein>
<evidence type="ECO:0000313" key="2">
    <source>
        <dbReference type="EMBL" id="GAA0960315.1"/>
    </source>
</evidence>
<name>A0ABN1RMX7_9ACTN</name>
<feature type="region of interest" description="Disordered" evidence="1">
    <location>
        <begin position="116"/>
        <end position="145"/>
    </location>
</feature>
<evidence type="ECO:0000256" key="1">
    <source>
        <dbReference type="SAM" id="MobiDB-lite"/>
    </source>
</evidence>
<dbReference type="Proteomes" id="UP001500418">
    <property type="component" value="Unassembled WGS sequence"/>
</dbReference>
<accession>A0ABN1RMX7</accession>
<organism evidence="2 3">
    <name type="scientific">Streptomyces rhizosphaericus</name>
    <dbReference type="NCBI Taxonomy" id="114699"/>
    <lineage>
        <taxon>Bacteria</taxon>
        <taxon>Bacillati</taxon>
        <taxon>Actinomycetota</taxon>
        <taxon>Actinomycetes</taxon>
        <taxon>Kitasatosporales</taxon>
        <taxon>Streptomycetaceae</taxon>
        <taxon>Streptomyces</taxon>
        <taxon>Streptomyces violaceusniger group</taxon>
    </lineage>
</organism>
<gene>
    <name evidence="2" type="ORF">GCM10009575_093650</name>
</gene>
<sequence length="153" mass="16245">MAPAERPAPRRWAAVEALAAWAAARLREDPPDRGRDQGRGRDQARDHARNRDGTGTLLANDQVSQALSQLTADDAALLIARTPALAPDHIVARPLSGGPIAAGEARDHVRDQLTRSELAPLTPPRSCWSASWPRTRSGTAGTRSSCGCCAARG</sequence>
<reference evidence="2 3" key="1">
    <citation type="journal article" date="2019" name="Int. J. Syst. Evol. Microbiol.">
        <title>The Global Catalogue of Microorganisms (GCM) 10K type strain sequencing project: providing services to taxonomists for standard genome sequencing and annotation.</title>
        <authorList>
            <consortium name="The Broad Institute Genomics Platform"/>
            <consortium name="The Broad Institute Genome Sequencing Center for Infectious Disease"/>
            <person name="Wu L."/>
            <person name="Ma J."/>
        </authorList>
    </citation>
    <scope>NUCLEOTIDE SEQUENCE [LARGE SCALE GENOMIC DNA]</scope>
    <source>
        <strain evidence="2 3">JCM 11444</strain>
    </source>
</reference>
<feature type="compositionally biased region" description="Polar residues" evidence="1">
    <location>
        <begin position="128"/>
        <end position="145"/>
    </location>
</feature>
<evidence type="ECO:0008006" key="4">
    <source>
        <dbReference type="Google" id="ProtNLM"/>
    </source>
</evidence>
<evidence type="ECO:0000313" key="3">
    <source>
        <dbReference type="Proteomes" id="UP001500418"/>
    </source>
</evidence>
<dbReference type="EMBL" id="BAAAID010000126">
    <property type="protein sequence ID" value="GAA0960315.1"/>
    <property type="molecule type" value="Genomic_DNA"/>
</dbReference>
<feature type="compositionally biased region" description="Basic and acidic residues" evidence="1">
    <location>
        <begin position="25"/>
        <end position="52"/>
    </location>
</feature>